<feature type="compositionally biased region" description="Polar residues" evidence="2">
    <location>
        <begin position="548"/>
        <end position="569"/>
    </location>
</feature>
<dbReference type="InterPro" id="IPR002035">
    <property type="entry name" value="VWF_A"/>
</dbReference>
<organism evidence="4 5">
    <name type="scientific">Hydrogenovibrio thermophilus</name>
    <dbReference type="NCBI Taxonomy" id="265883"/>
    <lineage>
        <taxon>Bacteria</taxon>
        <taxon>Pseudomonadati</taxon>
        <taxon>Pseudomonadota</taxon>
        <taxon>Gammaproteobacteria</taxon>
        <taxon>Thiotrichales</taxon>
        <taxon>Piscirickettsiaceae</taxon>
        <taxon>Hydrogenovibrio</taxon>
    </lineage>
</organism>
<evidence type="ECO:0000313" key="4">
    <source>
        <dbReference type="EMBL" id="QAB14278.1"/>
    </source>
</evidence>
<proteinExistence type="predicted"/>
<sequence>MASESLATSPNRSQNRRASLMENATLHFLRPEWLLALIPAFWLVWKLWKQSGRQGAWNAIISPRFKPVLLGEKSEESVFPWPVLGLAILWSIAIIALSGPSWKQVDVPAEKNRQGTVILFDLSLSMLSDDLKPNRLSRARYKVLDLLKAHPELNVGMVAYAGTAHTIAPISEDNQTLLALTPNLSPLIMPSFGANAVAGFEQAQTLFKGAHVKQGHILWVTDDVEASELAAITEQVKQHHLQLSILVVGTPNGGPIQVPNYGLIKDENGKIVMAKVPFQRFQSLAQQTDATLSTLSMQDVDTTQLLPDSLSGFDSDNQPSSDKTLSNWLDEGVYLLWLLVPLGALAYRRGWAFSWLSVGLLGLMLSGGLISPSPAWAKEVKTDDNTSVTLLDVFKSPDQQGYEKWLKQDYDTALDRFEDPLWRGASLYRQGKYKEAAKQFSLDESAQGHYNRGNALAKLGQFEDAKEQYEKALKVDPKLTDAQKNLDLMDQILEVQKQQNAQESGDKERQGPDKQQPDQQGQPKPQDGDQSSDNNQPSSNAQSNQNGESGQSGENGQTQPNGQSQNNDLNEPYQPKPSEKAQEPKSPGLGENDENAEPRDGDLQSKEGGEQPKQPKKPGQELGQGLSESDAGPNGDGKALTAQQSEEEQARQNWLKQIPDEPALFLKRKFEYQYQQQGGSSNPKYEDKMW</sequence>
<evidence type="ECO:0000313" key="5">
    <source>
        <dbReference type="Proteomes" id="UP000285478"/>
    </source>
</evidence>
<dbReference type="Gene3D" id="1.25.40.10">
    <property type="entry name" value="Tetratricopeptide repeat domain"/>
    <property type="match status" value="1"/>
</dbReference>
<dbReference type="Proteomes" id="UP000285478">
    <property type="component" value="Chromosome"/>
</dbReference>
<feature type="compositionally biased region" description="Basic and acidic residues" evidence="2">
    <location>
        <begin position="504"/>
        <end position="516"/>
    </location>
</feature>
<protein>
    <submittedName>
        <fullName evidence="4">VWA domain-containing protein</fullName>
    </submittedName>
</protein>
<dbReference type="InterPro" id="IPR011990">
    <property type="entry name" value="TPR-like_helical_dom_sf"/>
</dbReference>
<dbReference type="PROSITE" id="PS50293">
    <property type="entry name" value="TPR_REGION"/>
    <property type="match status" value="1"/>
</dbReference>
<dbReference type="Pfam" id="PF00515">
    <property type="entry name" value="TPR_1"/>
    <property type="match status" value="1"/>
</dbReference>
<dbReference type="SUPFAM" id="SSF53300">
    <property type="entry name" value="vWA-like"/>
    <property type="match status" value="1"/>
</dbReference>
<dbReference type="Pfam" id="PF13519">
    <property type="entry name" value="VWA_2"/>
    <property type="match status" value="1"/>
</dbReference>
<reference evidence="4 5" key="1">
    <citation type="journal article" date="2018" name="Environ. Microbiol.">
        <title>Genomes of ubiquitous marine and hypersaline Hydrogenovibrio, Thiomicrorhabdus and Thiomicrospira spp. encode a diversity of mechanisms to sustain chemolithoautotrophy in heterogeneous environments.</title>
        <authorList>
            <person name="Scott K.M."/>
            <person name="Williams J."/>
            <person name="Porter C.M.B."/>
            <person name="Russel S."/>
            <person name="Harmer T.L."/>
            <person name="Paul J.H."/>
            <person name="Antonen K.M."/>
            <person name="Bridges M.K."/>
            <person name="Camper G.J."/>
            <person name="Campla C.K."/>
            <person name="Casella L.G."/>
            <person name="Chase E."/>
            <person name="Conrad J.W."/>
            <person name="Cruz M.C."/>
            <person name="Dunlap D.S."/>
            <person name="Duran L."/>
            <person name="Fahsbender E.M."/>
            <person name="Goldsmith D.B."/>
            <person name="Keeley R.F."/>
            <person name="Kondoff M.R."/>
            <person name="Kussy B.I."/>
            <person name="Lane M.K."/>
            <person name="Lawler S."/>
            <person name="Leigh B.A."/>
            <person name="Lewis C."/>
            <person name="Lostal L.M."/>
            <person name="Marking D."/>
            <person name="Mancera P.A."/>
            <person name="McClenthan E.C."/>
            <person name="McIntyre E.A."/>
            <person name="Mine J.A."/>
            <person name="Modi S."/>
            <person name="Moore B.D."/>
            <person name="Morgan W.A."/>
            <person name="Nelson K.M."/>
            <person name="Nguyen K.N."/>
            <person name="Ogburn N."/>
            <person name="Parrino D.G."/>
            <person name="Pedapudi A.D."/>
            <person name="Pelham R.P."/>
            <person name="Preece A.M."/>
            <person name="Rampersad E.A."/>
            <person name="Richardson J.C."/>
            <person name="Rodgers C.M."/>
            <person name="Schaffer B.L."/>
            <person name="Sheridan N.E."/>
            <person name="Solone M.R."/>
            <person name="Staley Z.R."/>
            <person name="Tabuchi M."/>
            <person name="Waide R.J."/>
            <person name="Wanjugi P.W."/>
            <person name="Young S."/>
            <person name="Clum A."/>
            <person name="Daum C."/>
            <person name="Huntemann M."/>
            <person name="Ivanova N."/>
            <person name="Kyrpides N."/>
            <person name="Mikhailova N."/>
            <person name="Palaniappan K."/>
            <person name="Pillay M."/>
            <person name="Reddy T.B.K."/>
            <person name="Shapiro N."/>
            <person name="Stamatis D."/>
            <person name="Varghese N."/>
            <person name="Woyke T."/>
            <person name="Boden R."/>
            <person name="Freyermuth S.K."/>
            <person name="Kerfeld C.A."/>
        </authorList>
    </citation>
    <scope>NUCLEOTIDE SEQUENCE [LARGE SCALE GENOMIC DNA]</scope>
    <source>
        <strain evidence="4 5">JR-2</strain>
    </source>
</reference>
<keyword evidence="5" id="KW-1185">Reference proteome</keyword>
<dbReference type="PROSITE" id="PS50005">
    <property type="entry name" value="TPR"/>
    <property type="match status" value="1"/>
</dbReference>
<dbReference type="PANTHER" id="PTHR22550:SF14">
    <property type="entry name" value="VWFA DOMAIN-CONTAINING PROTEIN"/>
    <property type="match status" value="1"/>
</dbReference>
<keyword evidence="1" id="KW-0802">TPR repeat</keyword>
<evidence type="ECO:0000259" key="3">
    <source>
        <dbReference type="Pfam" id="PF13519"/>
    </source>
</evidence>
<dbReference type="InterPro" id="IPR036465">
    <property type="entry name" value="vWFA_dom_sf"/>
</dbReference>
<dbReference type="AlphaFoldDB" id="A0A451G489"/>
<evidence type="ECO:0000256" key="1">
    <source>
        <dbReference type="PROSITE-ProRule" id="PRU00339"/>
    </source>
</evidence>
<feature type="repeat" description="TPR" evidence="1">
    <location>
        <begin position="446"/>
        <end position="479"/>
    </location>
</feature>
<feature type="domain" description="VWFA" evidence="3">
    <location>
        <begin position="116"/>
        <end position="223"/>
    </location>
</feature>
<feature type="compositionally biased region" description="Basic and acidic residues" evidence="2">
    <location>
        <begin position="596"/>
        <end position="610"/>
    </location>
</feature>
<dbReference type="KEGG" id="htr:EPV75_00605"/>
<dbReference type="InterPro" id="IPR019734">
    <property type="entry name" value="TPR_rpt"/>
</dbReference>
<name>A0A451G489_9GAMM</name>
<feature type="compositionally biased region" description="Low complexity" evidence="2">
    <location>
        <begin position="517"/>
        <end position="547"/>
    </location>
</feature>
<feature type="region of interest" description="Disordered" evidence="2">
    <location>
        <begin position="498"/>
        <end position="657"/>
    </location>
</feature>
<gene>
    <name evidence="4" type="ORF">EPV75_00605</name>
</gene>
<accession>A0A451G489</accession>
<dbReference type="InterPro" id="IPR050768">
    <property type="entry name" value="UPF0353/GerABKA_families"/>
</dbReference>
<dbReference type="SUPFAM" id="SSF48452">
    <property type="entry name" value="TPR-like"/>
    <property type="match status" value="1"/>
</dbReference>
<dbReference type="EMBL" id="CP035033">
    <property type="protein sequence ID" value="QAB14278.1"/>
    <property type="molecule type" value="Genomic_DNA"/>
</dbReference>
<dbReference type="PANTHER" id="PTHR22550">
    <property type="entry name" value="SPORE GERMINATION PROTEIN"/>
    <property type="match status" value="1"/>
</dbReference>
<evidence type="ECO:0000256" key="2">
    <source>
        <dbReference type="SAM" id="MobiDB-lite"/>
    </source>
</evidence>
<dbReference type="Gene3D" id="3.40.50.410">
    <property type="entry name" value="von Willebrand factor, type A domain"/>
    <property type="match status" value="1"/>
</dbReference>
<dbReference type="SMART" id="SM00028">
    <property type="entry name" value="TPR"/>
    <property type="match status" value="1"/>
</dbReference>